<dbReference type="RefSeq" id="WP_208111788.1">
    <property type="nucleotide sequence ID" value="NZ_SNWI01000007.1"/>
</dbReference>
<evidence type="ECO:0000256" key="1">
    <source>
        <dbReference type="SAM" id="SignalP"/>
    </source>
</evidence>
<proteinExistence type="predicted"/>
<sequence>MKTPIKSILACVVLLFMVSSCDKDEIEGTLPPEPEAFSVQWDSFIDNSAESTDIFIGTKYIGIQGWPLVANPPYIYVGATFPKNTFASSFDREVKGNKKPVDLTYRFPVPYTTSMEEVKGTDYLKKLKEAMSSEEYKSYTPPTRPYIAKLAKLNSLANLDSCFSENKDFGNTFERIAKQEFELENAKSLSVGKIVFKGFTVSMVTPSNGLFVDTPTNLSDLVYIRTLTYGVTAYFVIASEHSYQDVLTAFKGNDYKTPEGILQNSQIILLTVSDVNQEATIKSSFDDLKEFVNKPFSNREAYGYPIFCKGFYAEDNLVFNGDN</sequence>
<dbReference type="AlphaFoldDB" id="A0A4R6GW29"/>
<dbReference type="EMBL" id="SNWI01000007">
    <property type="protein sequence ID" value="TDN98945.1"/>
    <property type="molecule type" value="Genomic_DNA"/>
</dbReference>
<dbReference type="GO" id="GO:0015485">
    <property type="term" value="F:cholesterol binding"/>
    <property type="evidence" value="ECO:0007669"/>
    <property type="project" value="InterPro"/>
</dbReference>
<reference evidence="2 3" key="1">
    <citation type="submission" date="2019-03" db="EMBL/GenBank/DDBJ databases">
        <title>Freshwater and sediment microbial communities from various areas in North America, analyzing microbe dynamics in response to fracking.</title>
        <authorList>
            <person name="Lamendella R."/>
        </authorList>
    </citation>
    <scope>NUCLEOTIDE SEQUENCE [LARGE SCALE GENOMIC DNA]</scope>
    <source>
        <strain evidence="2 3">114D</strain>
    </source>
</reference>
<dbReference type="Proteomes" id="UP000294848">
    <property type="component" value="Unassembled WGS sequence"/>
</dbReference>
<evidence type="ECO:0008006" key="4">
    <source>
        <dbReference type="Google" id="ProtNLM"/>
    </source>
</evidence>
<evidence type="ECO:0000313" key="3">
    <source>
        <dbReference type="Proteomes" id="UP000294848"/>
    </source>
</evidence>
<feature type="signal peptide" evidence="1">
    <location>
        <begin position="1"/>
        <end position="22"/>
    </location>
</feature>
<accession>A0A4R6GW29</accession>
<organism evidence="2 3">
    <name type="scientific">Sunxiuqinia elliptica</name>
    <dbReference type="NCBI Taxonomy" id="655355"/>
    <lineage>
        <taxon>Bacteria</taxon>
        <taxon>Pseudomonadati</taxon>
        <taxon>Bacteroidota</taxon>
        <taxon>Bacteroidia</taxon>
        <taxon>Marinilabiliales</taxon>
        <taxon>Prolixibacteraceae</taxon>
        <taxon>Sunxiuqinia</taxon>
    </lineage>
</organism>
<feature type="chain" id="PRO_5020928616" description="Thiol-activated cytolysin" evidence="1">
    <location>
        <begin position="23"/>
        <end position="323"/>
    </location>
</feature>
<comment type="caution">
    <text evidence="2">The sequence shown here is derived from an EMBL/GenBank/DDBJ whole genome shotgun (WGS) entry which is preliminary data.</text>
</comment>
<name>A0A4R6GW29_9BACT</name>
<dbReference type="InterPro" id="IPR036359">
    <property type="entry name" value="Thiol_cytolysin_sf"/>
</dbReference>
<keyword evidence="1" id="KW-0732">Signal</keyword>
<gene>
    <name evidence="2" type="ORF">DET52_10773</name>
</gene>
<protein>
    <recommendedName>
        <fullName evidence="4">Thiol-activated cytolysin</fullName>
    </recommendedName>
</protein>
<dbReference type="PROSITE" id="PS51257">
    <property type="entry name" value="PROKAR_LIPOPROTEIN"/>
    <property type="match status" value="1"/>
</dbReference>
<evidence type="ECO:0000313" key="2">
    <source>
        <dbReference type="EMBL" id="TDN98945.1"/>
    </source>
</evidence>
<dbReference type="SUPFAM" id="SSF56978">
    <property type="entry name" value="Perfringolysin"/>
    <property type="match status" value="1"/>
</dbReference>